<name>A0A7R8H0D5_LEPSM</name>
<evidence type="ECO:0000313" key="2">
    <source>
        <dbReference type="Proteomes" id="UP000675881"/>
    </source>
</evidence>
<gene>
    <name evidence="1" type="ORF">LSAA_2242</name>
</gene>
<dbReference type="Proteomes" id="UP000675881">
    <property type="component" value="Chromosome 10"/>
</dbReference>
<dbReference type="AlphaFoldDB" id="A0A7R8H0D5"/>
<keyword evidence="2" id="KW-1185">Reference proteome</keyword>
<accession>A0A7R8H0D5</accession>
<evidence type="ECO:0000313" key="1">
    <source>
        <dbReference type="EMBL" id="CAF2789645.1"/>
    </source>
</evidence>
<organism evidence="1 2">
    <name type="scientific">Lepeophtheirus salmonis</name>
    <name type="common">Salmon louse</name>
    <name type="synonym">Caligus salmonis</name>
    <dbReference type="NCBI Taxonomy" id="72036"/>
    <lineage>
        <taxon>Eukaryota</taxon>
        <taxon>Metazoa</taxon>
        <taxon>Ecdysozoa</taxon>
        <taxon>Arthropoda</taxon>
        <taxon>Crustacea</taxon>
        <taxon>Multicrustacea</taxon>
        <taxon>Hexanauplia</taxon>
        <taxon>Copepoda</taxon>
        <taxon>Siphonostomatoida</taxon>
        <taxon>Caligidae</taxon>
        <taxon>Lepeophtheirus</taxon>
    </lineage>
</organism>
<protein>
    <submittedName>
        <fullName evidence="1">(salmon louse) hypothetical protein</fullName>
    </submittedName>
</protein>
<proteinExistence type="predicted"/>
<sequence length="148" mass="16118">MTIANYQFCATVQIMGGSVKTKSKPARFVPFADGSICPACPQICCNLSNVLQACVLIQDLRDERHDGIVEMILSSLNKSGFHCCTQNNISLGSSFIKPDIIANSLERKCYVIDPTITSDGGNIATAKSSKIDKWHSGRKGSHVRVNIR</sequence>
<dbReference type="EMBL" id="HG994589">
    <property type="protein sequence ID" value="CAF2789645.1"/>
    <property type="molecule type" value="Genomic_DNA"/>
</dbReference>
<reference evidence="1" key="1">
    <citation type="submission" date="2021-02" db="EMBL/GenBank/DDBJ databases">
        <authorList>
            <person name="Bekaert M."/>
        </authorList>
    </citation>
    <scope>NUCLEOTIDE SEQUENCE</scope>
    <source>
        <strain evidence="1">IoA-00</strain>
    </source>
</reference>